<dbReference type="AlphaFoldDB" id="A0A2A9E9W5"/>
<evidence type="ECO:0000313" key="1">
    <source>
        <dbReference type="EMBL" id="PFG35010.1"/>
    </source>
</evidence>
<dbReference type="Proteomes" id="UP000225548">
    <property type="component" value="Unassembled WGS sequence"/>
</dbReference>
<sequence>MTHLPDWTSGDMIDVSTLEFGEGIAVLEKTLEALESILA</sequence>
<dbReference type="EMBL" id="PDJG01000001">
    <property type="protein sequence ID" value="PFG35010.1"/>
    <property type="molecule type" value="Genomic_DNA"/>
</dbReference>
<reference evidence="1 2" key="1">
    <citation type="submission" date="2017-10" db="EMBL/GenBank/DDBJ databases">
        <title>Sequencing the genomes of 1000 actinobacteria strains.</title>
        <authorList>
            <person name="Klenk H.-P."/>
        </authorList>
    </citation>
    <scope>NUCLEOTIDE SEQUENCE [LARGE SCALE GENOMIC DNA]</scope>
    <source>
        <strain evidence="1 2">DSM 18966</strain>
    </source>
</reference>
<keyword evidence="2" id="KW-1185">Reference proteome</keyword>
<proteinExistence type="predicted"/>
<gene>
    <name evidence="1" type="ORF">ATL42_2942</name>
</gene>
<organism evidence="1 2">
    <name type="scientific">Sanguibacter antarcticus</name>
    <dbReference type="NCBI Taxonomy" id="372484"/>
    <lineage>
        <taxon>Bacteria</taxon>
        <taxon>Bacillati</taxon>
        <taxon>Actinomycetota</taxon>
        <taxon>Actinomycetes</taxon>
        <taxon>Micrococcales</taxon>
        <taxon>Sanguibacteraceae</taxon>
        <taxon>Sanguibacter</taxon>
    </lineage>
</organism>
<accession>A0A2A9E9W5</accession>
<protein>
    <submittedName>
        <fullName evidence="1">Uncharacterized protein</fullName>
    </submittedName>
</protein>
<comment type="caution">
    <text evidence="1">The sequence shown here is derived from an EMBL/GenBank/DDBJ whole genome shotgun (WGS) entry which is preliminary data.</text>
</comment>
<name>A0A2A9E9W5_9MICO</name>
<evidence type="ECO:0000313" key="2">
    <source>
        <dbReference type="Proteomes" id="UP000225548"/>
    </source>
</evidence>